<evidence type="ECO:0000259" key="6">
    <source>
        <dbReference type="PROSITE" id="PS50850"/>
    </source>
</evidence>
<comment type="subcellular location">
    <subcellularLocation>
        <location evidence="1">Cell membrane</location>
        <topology evidence="1">Multi-pass membrane protein</topology>
    </subcellularLocation>
</comment>
<keyword evidence="4 5" id="KW-0472">Membrane</keyword>
<proteinExistence type="predicted"/>
<sequence length="426" mass="43365">MPTSRDRRARLATFAVFFVQGLTFATLLTQVAALQKKHGLSDGELSILLLVVPLIAGVGSVLAGEIAKRYGSRWLLRVAQPLAGLAVVLAGLAANVPELVAANVLFGLCLGSVDAGMNMQAVSIERTYGRAILTGFHALWSAAAVIGAVWASAAGALELTLPVTFAAAMVVGVTIAVIAGPKLYAPEEEHVETTPADAALAEATRPNAARAGSAPARSAPAGSAPMGSAPTGVRFPWRPILPLCLAMAFLYVGDASISNFGSVYMDKIMHSTAAVIPLALGAYQATTFVVRIGGDLAVRRYGPAAIVRVGGLLAALGFAGIVTAPNEPLAIAAFALAGVGLSVVAPQSFSAAGRLDPAGTGVAIARVNIFNYVGFIVGAALVGGIADAADYQIAFAAPLVLAAAIILLARGFQPRPHLPTPHLTEA</sequence>
<feature type="transmembrane region" description="Helical" evidence="5">
    <location>
        <begin position="131"/>
        <end position="153"/>
    </location>
</feature>
<feature type="transmembrane region" description="Helical" evidence="5">
    <location>
        <begin position="159"/>
        <end position="179"/>
    </location>
</feature>
<comment type="caution">
    <text evidence="7">The sequence shown here is derived from an EMBL/GenBank/DDBJ whole genome shotgun (WGS) entry which is preliminary data.</text>
</comment>
<keyword evidence="8" id="KW-1185">Reference proteome</keyword>
<dbReference type="InterPro" id="IPR011701">
    <property type="entry name" value="MFS"/>
</dbReference>
<dbReference type="EMBL" id="JBHSFN010000008">
    <property type="protein sequence ID" value="MFC4587348.1"/>
    <property type="molecule type" value="Genomic_DNA"/>
</dbReference>
<dbReference type="Gene3D" id="1.20.1250.20">
    <property type="entry name" value="MFS general substrate transporter like domains"/>
    <property type="match status" value="2"/>
</dbReference>
<keyword evidence="3 5" id="KW-1133">Transmembrane helix</keyword>
<evidence type="ECO:0000256" key="4">
    <source>
        <dbReference type="ARBA" id="ARBA00023136"/>
    </source>
</evidence>
<dbReference type="InterPro" id="IPR020846">
    <property type="entry name" value="MFS_dom"/>
</dbReference>
<name>A0ABV9EDV3_9ACTN</name>
<evidence type="ECO:0000256" key="2">
    <source>
        <dbReference type="ARBA" id="ARBA00022692"/>
    </source>
</evidence>
<evidence type="ECO:0000256" key="1">
    <source>
        <dbReference type="ARBA" id="ARBA00004651"/>
    </source>
</evidence>
<dbReference type="PANTHER" id="PTHR23514:SF13">
    <property type="entry name" value="INNER MEMBRANE PROTEIN YBJJ"/>
    <property type="match status" value="1"/>
</dbReference>
<evidence type="ECO:0000313" key="7">
    <source>
        <dbReference type="EMBL" id="MFC4587348.1"/>
    </source>
</evidence>
<feature type="transmembrane region" description="Helical" evidence="5">
    <location>
        <begin position="235"/>
        <end position="253"/>
    </location>
</feature>
<evidence type="ECO:0000256" key="3">
    <source>
        <dbReference type="ARBA" id="ARBA00022989"/>
    </source>
</evidence>
<feature type="transmembrane region" description="Helical" evidence="5">
    <location>
        <begin position="45"/>
        <end position="67"/>
    </location>
</feature>
<accession>A0ABV9EDV3</accession>
<dbReference type="RefSeq" id="WP_262850066.1">
    <property type="nucleotide sequence ID" value="NZ_JANZYP010000096.1"/>
</dbReference>
<dbReference type="Pfam" id="PF07690">
    <property type="entry name" value="MFS_1"/>
    <property type="match status" value="1"/>
</dbReference>
<dbReference type="Proteomes" id="UP001595891">
    <property type="component" value="Unassembled WGS sequence"/>
</dbReference>
<feature type="transmembrane region" description="Helical" evidence="5">
    <location>
        <begin position="273"/>
        <end position="293"/>
    </location>
</feature>
<feature type="transmembrane region" description="Helical" evidence="5">
    <location>
        <begin position="100"/>
        <end position="119"/>
    </location>
</feature>
<feature type="transmembrane region" description="Helical" evidence="5">
    <location>
        <begin position="369"/>
        <end position="386"/>
    </location>
</feature>
<reference evidence="8" key="1">
    <citation type="journal article" date="2019" name="Int. J. Syst. Evol. Microbiol.">
        <title>The Global Catalogue of Microorganisms (GCM) 10K type strain sequencing project: providing services to taxonomists for standard genome sequencing and annotation.</title>
        <authorList>
            <consortium name="The Broad Institute Genomics Platform"/>
            <consortium name="The Broad Institute Genome Sequencing Center for Infectious Disease"/>
            <person name="Wu L."/>
            <person name="Ma J."/>
        </authorList>
    </citation>
    <scope>NUCLEOTIDE SEQUENCE [LARGE SCALE GENOMIC DNA]</scope>
    <source>
        <strain evidence="8">CCUG 49560</strain>
    </source>
</reference>
<feature type="transmembrane region" description="Helical" evidence="5">
    <location>
        <begin position="305"/>
        <end position="323"/>
    </location>
</feature>
<dbReference type="InterPro" id="IPR036259">
    <property type="entry name" value="MFS_trans_sf"/>
</dbReference>
<organism evidence="7 8">
    <name type="scientific">Sphaerisporangium corydalis</name>
    <dbReference type="NCBI Taxonomy" id="1441875"/>
    <lineage>
        <taxon>Bacteria</taxon>
        <taxon>Bacillati</taxon>
        <taxon>Actinomycetota</taxon>
        <taxon>Actinomycetes</taxon>
        <taxon>Streptosporangiales</taxon>
        <taxon>Streptosporangiaceae</taxon>
        <taxon>Sphaerisporangium</taxon>
    </lineage>
</organism>
<evidence type="ECO:0000313" key="8">
    <source>
        <dbReference type="Proteomes" id="UP001595891"/>
    </source>
</evidence>
<feature type="transmembrane region" description="Helical" evidence="5">
    <location>
        <begin position="329"/>
        <end position="349"/>
    </location>
</feature>
<dbReference type="CDD" id="cd17393">
    <property type="entry name" value="MFS_MosC_like"/>
    <property type="match status" value="1"/>
</dbReference>
<dbReference type="SUPFAM" id="SSF103473">
    <property type="entry name" value="MFS general substrate transporter"/>
    <property type="match status" value="1"/>
</dbReference>
<evidence type="ECO:0000256" key="5">
    <source>
        <dbReference type="SAM" id="Phobius"/>
    </source>
</evidence>
<feature type="transmembrane region" description="Helical" evidence="5">
    <location>
        <begin position="12"/>
        <end position="33"/>
    </location>
</feature>
<dbReference type="PROSITE" id="PS50850">
    <property type="entry name" value="MFS"/>
    <property type="match status" value="1"/>
</dbReference>
<gene>
    <name evidence="7" type="ORF">ACFO8L_14740</name>
</gene>
<feature type="transmembrane region" description="Helical" evidence="5">
    <location>
        <begin position="74"/>
        <end position="94"/>
    </location>
</feature>
<keyword evidence="2 5" id="KW-0812">Transmembrane</keyword>
<feature type="transmembrane region" description="Helical" evidence="5">
    <location>
        <begin position="392"/>
        <end position="409"/>
    </location>
</feature>
<dbReference type="InterPro" id="IPR051788">
    <property type="entry name" value="MFS_Transporter"/>
</dbReference>
<protein>
    <submittedName>
        <fullName evidence="7">MFS transporter</fullName>
    </submittedName>
</protein>
<feature type="domain" description="Major facilitator superfamily (MFS) profile" evidence="6">
    <location>
        <begin position="9"/>
        <end position="417"/>
    </location>
</feature>
<dbReference type="PANTHER" id="PTHR23514">
    <property type="entry name" value="BYPASS OF STOP CODON PROTEIN 6"/>
    <property type="match status" value="1"/>
</dbReference>